<evidence type="ECO:0000259" key="7">
    <source>
        <dbReference type="PROSITE" id="PS50929"/>
    </source>
</evidence>
<evidence type="ECO:0000256" key="2">
    <source>
        <dbReference type="ARBA" id="ARBA00022692"/>
    </source>
</evidence>
<evidence type="ECO:0000256" key="1">
    <source>
        <dbReference type="ARBA" id="ARBA00004141"/>
    </source>
</evidence>
<feature type="transmembrane region" description="Helical" evidence="6">
    <location>
        <begin position="98"/>
        <end position="115"/>
    </location>
</feature>
<dbReference type="PANTHER" id="PTHR24222:SF63">
    <property type="entry name" value="ATP BINDING CASSETTE SUBFAMILY B"/>
    <property type="match status" value="1"/>
</dbReference>
<organism evidence="8 9">
    <name type="scientific">Aegilops tauschii subsp. strangulata</name>
    <name type="common">Goatgrass</name>
    <dbReference type="NCBI Taxonomy" id="200361"/>
    <lineage>
        <taxon>Eukaryota</taxon>
        <taxon>Viridiplantae</taxon>
        <taxon>Streptophyta</taxon>
        <taxon>Embryophyta</taxon>
        <taxon>Tracheophyta</taxon>
        <taxon>Spermatophyta</taxon>
        <taxon>Magnoliopsida</taxon>
        <taxon>Liliopsida</taxon>
        <taxon>Poales</taxon>
        <taxon>Poaceae</taxon>
        <taxon>BOP clade</taxon>
        <taxon>Pooideae</taxon>
        <taxon>Triticodae</taxon>
        <taxon>Triticeae</taxon>
        <taxon>Triticinae</taxon>
        <taxon>Aegilops</taxon>
    </lineage>
</organism>
<dbReference type="GO" id="GO:0005886">
    <property type="term" value="C:plasma membrane"/>
    <property type="evidence" value="ECO:0007669"/>
    <property type="project" value="TreeGrafter"/>
</dbReference>
<dbReference type="PROSITE" id="PS50929">
    <property type="entry name" value="ABC_TM1F"/>
    <property type="match status" value="1"/>
</dbReference>
<dbReference type="Proteomes" id="UP000015105">
    <property type="component" value="Chromosome 1D"/>
</dbReference>
<reference evidence="9" key="1">
    <citation type="journal article" date="2014" name="Science">
        <title>Ancient hybridizations among the ancestral genomes of bread wheat.</title>
        <authorList>
            <consortium name="International Wheat Genome Sequencing Consortium,"/>
            <person name="Marcussen T."/>
            <person name="Sandve S.R."/>
            <person name="Heier L."/>
            <person name="Spannagl M."/>
            <person name="Pfeifer M."/>
            <person name="Jakobsen K.S."/>
            <person name="Wulff B.B."/>
            <person name="Steuernagel B."/>
            <person name="Mayer K.F."/>
            <person name="Olsen O.A."/>
        </authorList>
    </citation>
    <scope>NUCLEOTIDE SEQUENCE [LARGE SCALE GENOMIC DNA]</scope>
    <source>
        <strain evidence="9">cv. AL8/78</strain>
    </source>
</reference>
<evidence type="ECO:0000256" key="4">
    <source>
        <dbReference type="ARBA" id="ARBA00023136"/>
    </source>
</evidence>
<dbReference type="Gene3D" id="1.20.1560.10">
    <property type="entry name" value="ABC transporter type 1, transmembrane domain"/>
    <property type="match status" value="1"/>
</dbReference>
<dbReference type="InterPro" id="IPR036640">
    <property type="entry name" value="ABC1_TM_sf"/>
</dbReference>
<dbReference type="GO" id="GO:0005524">
    <property type="term" value="F:ATP binding"/>
    <property type="evidence" value="ECO:0007669"/>
    <property type="project" value="InterPro"/>
</dbReference>
<evidence type="ECO:0000313" key="9">
    <source>
        <dbReference type="Proteomes" id="UP000015105"/>
    </source>
</evidence>
<keyword evidence="9" id="KW-1185">Reference proteome</keyword>
<dbReference type="Gramene" id="AET1Gv20201000.2">
    <property type="protein sequence ID" value="AET1Gv20201000.2"/>
    <property type="gene ID" value="AET1Gv20201000"/>
</dbReference>
<reference evidence="8" key="3">
    <citation type="journal article" date="2017" name="Nature">
        <title>Genome sequence of the progenitor of the wheat D genome Aegilops tauschii.</title>
        <authorList>
            <person name="Luo M.C."/>
            <person name="Gu Y.Q."/>
            <person name="Puiu D."/>
            <person name="Wang H."/>
            <person name="Twardziok S.O."/>
            <person name="Deal K.R."/>
            <person name="Huo N."/>
            <person name="Zhu T."/>
            <person name="Wang L."/>
            <person name="Wang Y."/>
            <person name="McGuire P.E."/>
            <person name="Liu S."/>
            <person name="Long H."/>
            <person name="Ramasamy R.K."/>
            <person name="Rodriguez J.C."/>
            <person name="Van S.L."/>
            <person name="Yuan L."/>
            <person name="Wang Z."/>
            <person name="Xia Z."/>
            <person name="Xiao L."/>
            <person name="Anderson O.D."/>
            <person name="Ouyang S."/>
            <person name="Liang Y."/>
            <person name="Zimin A.V."/>
            <person name="Pertea G."/>
            <person name="Qi P."/>
            <person name="Bennetzen J.L."/>
            <person name="Dai X."/>
            <person name="Dawson M.W."/>
            <person name="Muller H.G."/>
            <person name="Kugler K."/>
            <person name="Rivarola-Duarte L."/>
            <person name="Spannagl M."/>
            <person name="Mayer K.F.X."/>
            <person name="Lu F.H."/>
            <person name="Bevan M.W."/>
            <person name="Leroy P."/>
            <person name="Li P."/>
            <person name="You F.M."/>
            <person name="Sun Q."/>
            <person name="Liu Z."/>
            <person name="Lyons E."/>
            <person name="Wicker T."/>
            <person name="Salzberg S.L."/>
            <person name="Devos K.M."/>
            <person name="Dvorak J."/>
        </authorList>
    </citation>
    <scope>NUCLEOTIDE SEQUENCE [LARGE SCALE GENOMIC DNA]</scope>
    <source>
        <strain evidence="8">cv. AL8/78</strain>
    </source>
</reference>
<sequence length="308" mass="32159">MSESSRAFNVDGAGQPADGARGGGKRRPGAGGGGSVPFHRLFAFADGADAALMLVGAVGAVANGAALPLMTVLFGGLVDAFGGAAGGSGDVLARVSQVSLEFVYLAIASAVASFARKCLPPLCHSASSCLRTILRQEISFFDMYTSTGEVVGRMSGDTVLIQDAMGEKVGKFIQLMVTFFGGFAVAFAQGWLLTLVMVATIPPLVLSGAVMSNVVARMASLGQAAYAEAAVVVEQTVGSIRTVRFHTTIQNIAANFATMTRMWNTYHHRLHLSPGRRKRWRSTTSRLSALTVPVSGKAWSLPSAWAPS</sequence>
<dbReference type="InterPro" id="IPR039421">
    <property type="entry name" value="Type_1_exporter"/>
</dbReference>
<evidence type="ECO:0000256" key="6">
    <source>
        <dbReference type="SAM" id="Phobius"/>
    </source>
</evidence>
<reference evidence="9" key="2">
    <citation type="journal article" date="2017" name="Nat. Plants">
        <title>The Aegilops tauschii genome reveals multiple impacts of transposons.</title>
        <authorList>
            <person name="Zhao G."/>
            <person name="Zou C."/>
            <person name="Li K."/>
            <person name="Wang K."/>
            <person name="Li T."/>
            <person name="Gao L."/>
            <person name="Zhang X."/>
            <person name="Wang H."/>
            <person name="Yang Z."/>
            <person name="Liu X."/>
            <person name="Jiang W."/>
            <person name="Mao L."/>
            <person name="Kong X."/>
            <person name="Jiao Y."/>
            <person name="Jia J."/>
        </authorList>
    </citation>
    <scope>NUCLEOTIDE SEQUENCE [LARGE SCALE GENOMIC DNA]</scope>
    <source>
        <strain evidence="9">cv. AL8/78</strain>
    </source>
</reference>
<proteinExistence type="predicted"/>
<dbReference type="AlphaFoldDB" id="A0A452XXJ8"/>
<dbReference type="Pfam" id="PF00664">
    <property type="entry name" value="ABC_membrane"/>
    <property type="match status" value="1"/>
</dbReference>
<evidence type="ECO:0000256" key="3">
    <source>
        <dbReference type="ARBA" id="ARBA00022989"/>
    </source>
</evidence>
<dbReference type="GO" id="GO:0140359">
    <property type="term" value="F:ABC-type transporter activity"/>
    <property type="evidence" value="ECO:0007669"/>
    <property type="project" value="InterPro"/>
</dbReference>
<keyword evidence="2 6" id="KW-0812">Transmembrane</keyword>
<feature type="region of interest" description="Disordered" evidence="5">
    <location>
        <begin position="1"/>
        <end position="30"/>
    </location>
</feature>
<name>A0A452XXJ8_AEGTS</name>
<evidence type="ECO:0000313" key="8">
    <source>
        <dbReference type="EnsemblPlants" id="AET1Gv20201000.2"/>
    </source>
</evidence>
<dbReference type="PANTHER" id="PTHR24222">
    <property type="entry name" value="ABC TRANSPORTER B FAMILY"/>
    <property type="match status" value="1"/>
</dbReference>
<keyword evidence="4 6" id="KW-0472">Membrane</keyword>
<reference evidence="8" key="5">
    <citation type="journal article" date="2021" name="G3 (Bethesda)">
        <title>Aegilops tauschii genome assembly Aet v5.0 features greater sequence contiguity and improved annotation.</title>
        <authorList>
            <person name="Wang L."/>
            <person name="Zhu T."/>
            <person name="Rodriguez J.C."/>
            <person name="Deal K.R."/>
            <person name="Dubcovsky J."/>
            <person name="McGuire P.E."/>
            <person name="Lux T."/>
            <person name="Spannagl M."/>
            <person name="Mayer K.F.X."/>
            <person name="Baldrich P."/>
            <person name="Meyers B.C."/>
            <person name="Huo N."/>
            <person name="Gu Y.Q."/>
            <person name="Zhou H."/>
            <person name="Devos K.M."/>
            <person name="Bennetzen J.L."/>
            <person name="Unver T."/>
            <person name="Budak H."/>
            <person name="Gulick P.J."/>
            <person name="Galiba G."/>
            <person name="Kalapos B."/>
            <person name="Nelson D.R."/>
            <person name="Li P."/>
            <person name="You F.M."/>
            <person name="Luo M.C."/>
            <person name="Dvorak J."/>
        </authorList>
    </citation>
    <scope>NUCLEOTIDE SEQUENCE [LARGE SCALE GENOMIC DNA]</scope>
    <source>
        <strain evidence="8">cv. AL8/78</strain>
    </source>
</reference>
<dbReference type="SUPFAM" id="SSF90123">
    <property type="entry name" value="ABC transporter transmembrane region"/>
    <property type="match status" value="1"/>
</dbReference>
<accession>A0A452XXJ8</accession>
<feature type="domain" description="ABC transmembrane type-1" evidence="7">
    <location>
        <begin position="54"/>
        <end position="261"/>
    </location>
</feature>
<dbReference type="EnsemblPlants" id="AET1Gv20201000.2">
    <property type="protein sequence ID" value="AET1Gv20201000.2"/>
    <property type="gene ID" value="AET1Gv20201000"/>
</dbReference>
<dbReference type="InterPro" id="IPR011527">
    <property type="entry name" value="ABC1_TM_dom"/>
</dbReference>
<feature type="transmembrane region" description="Helical" evidence="6">
    <location>
        <begin position="50"/>
        <end position="78"/>
    </location>
</feature>
<reference evidence="8" key="4">
    <citation type="submission" date="2019-03" db="UniProtKB">
        <authorList>
            <consortium name="EnsemblPlants"/>
        </authorList>
    </citation>
    <scope>IDENTIFICATION</scope>
</reference>
<keyword evidence="3 6" id="KW-1133">Transmembrane helix</keyword>
<comment type="subcellular location">
    <subcellularLocation>
        <location evidence="1">Membrane</location>
        <topology evidence="1">Multi-pass membrane protein</topology>
    </subcellularLocation>
</comment>
<evidence type="ECO:0000256" key="5">
    <source>
        <dbReference type="SAM" id="MobiDB-lite"/>
    </source>
</evidence>
<protein>
    <recommendedName>
        <fullName evidence="7">ABC transmembrane type-1 domain-containing protein</fullName>
    </recommendedName>
</protein>